<protein>
    <recommendedName>
        <fullName evidence="6">Lysozyme inhibitor LprI N-terminal domain-containing protein</fullName>
    </recommendedName>
</protein>
<feature type="signal peptide" evidence="1">
    <location>
        <begin position="1"/>
        <end position="37"/>
    </location>
</feature>
<dbReference type="AlphaFoldDB" id="A0A010S5L2"/>
<comment type="caution">
    <text evidence="4">The sequence shown here is derived from an EMBL/GenBank/DDBJ whole genome shotgun (WGS) entry which is preliminary data.</text>
</comment>
<feature type="domain" description="DUF3298" evidence="3">
    <location>
        <begin position="248"/>
        <end position="323"/>
    </location>
</feature>
<dbReference type="HOGENOM" id="CLU_785099_0_0_6"/>
<reference evidence="4 5" key="1">
    <citation type="journal article" date="2011" name="J. Bacteriol.">
        <title>Draft genome sequence of the polycyclic aromatic hydrocarbon-degrading, genetically engineered bioluminescent bioreporter Pseudomonas fluorescens HK44.</title>
        <authorList>
            <person name="Chauhan A."/>
            <person name="Layton A.C."/>
            <person name="Williams D.E."/>
            <person name="Smartt A.E."/>
            <person name="Ripp S."/>
            <person name="Karpinets T.V."/>
            <person name="Brown S.D."/>
            <person name="Sayler G.S."/>
        </authorList>
    </citation>
    <scope>NUCLEOTIDE SEQUENCE [LARGE SCALE GENOMIC DNA]</scope>
    <source>
        <strain evidence="4 5">HK44</strain>
    </source>
</reference>
<organism evidence="4 5">
    <name type="scientific">Pseudomonas fluorescens HK44</name>
    <dbReference type="NCBI Taxonomy" id="1042209"/>
    <lineage>
        <taxon>Bacteria</taxon>
        <taxon>Pseudomonadati</taxon>
        <taxon>Pseudomonadota</taxon>
        <taxon>Gammaproteobacteria</taxon>
        <taxon>Pseudomonadales</taxon>
        <taxon>Pseudomonadaceae</taxon>
        <taxon>Pseudomonas</taxon>
    </lineage>
</organism>
<evidence type="ECO:0008006" key="6">
    <source>
        <dbReference type="Google" id="ProtNLM"/>
    </source>
</evidence>
<sequence length="340" mass="37747">MSYKRIRTAQFSWITRIVEMIKRALVLTCLIPTIASAASFDCDKAHSPIEKAVCADSVVSALDSSIATSYTAAMERLSQDGQTILRDGQRQWLRFVRDLCFAHPDNSGVGFCLTQHYTERLKDLSNAAISTGPYLFSRSDYFSASTQDEAGQPYKIHAGAPRIDAPVSPTIALWNSTVAKQAMWVADSGCDSRHGDEYSGFTVTYASARVISVRMTDWEDCHGTPHGHGGSTGLTYLMEPSFHSLEASDLFVVDTAWKDFLTRRSYDVIEKKADTTQVELRQVEKAATDIRNWTLTRDGLLITIEPYAVLAYAFGTTEVIIPWRDLKPFLAPNAPIPPQT</sequence>
<dbReference type="Gene3D" id="3.90.640.20">
    <property type="entry name" value="Heat-shock cognate protein, ATPase"/>
    <property type="match status" value="1"/>
</dbReference>
<dbReference type="PANTHER" id="PTHR37549">
    <property type="entry name" value="LIPOPROTEIN LPRI"/>
    <property type="match status" value="1"/>
</dbReference>
<dbReference type="InterPro" id="IPR021729">
    <property type="entry name" value="DUF3298"/>
</dbReference>
<gene>
    <name evidence="4" type="ORF">HK44_020875</name>
</gene>
<dbReference type="eggNOG" id="COG4461">
    <property type="taxonomic scope" value="Bacteria"/>
</dbReference>
<accession>A0A010S5L2</accession>
<dbReference type="PATRIC" id="fig|1042209.11.peg.701"/>
<proteinExistence type="predicted"/>
<name>A0A010S5L2_PSEFL</name>
<dbReference type="Gene3D" id="1.20.1270.180">
    <property type="match status" value="1"/>
</dbReference>
<dbReference type="InterPro" id="IPR009739">
    <property type="entry name" value="LprI-like_N"/>
</dbReference>
<dbReference type="EMBL" id="AFOY02000004">
    <property type="protein sequence ID" value="EXF95829.1"/>
    <property type="molecule type" value="Genomic_DNA"/>
</dbReference>
<dbReference type="PANTHER" id="PTHR37549:SF1">
    <property type="entry name" value="LIPOPROTEIN LPRI"/>
    <property type="match status" value="1"/>
</dbReference>
<evidence type="ECO:0000259" key="2">
    <source>
        <dbReference type="Pfam" id="PF07007"/>
    </source>
</evidence>
<evidence type="ECO:0000259" key="3">
    <source>
        <dbReference type="Pfam" id="PF11738"/>
    </source>
</evidence>
<feature type="domain" description="Lysozyme inhibitor LprI-like N-terminal" evidence="2">
    <location>
        <begin position="42"/>
        <end position="124"/>
    </location>
</feature>
<feature type="chain" id="PRO_5001456449" description="Lysozyme inhibitor LprI N-terminal domain-containing protein" evidence="1">
    <location>
        <begin position="38"/>
        <end position="340"/>
    </location>
</feature>
<evidence type="ECO:0000313" key="5">
    <source>
        <dbReference type="Proteomes" id="UP000022611"/>
    </source>
</evidence>
<dbReference type="Pfam" id="PF11738">
    <property type="entry name" value="DUF3298"/>
    <property type="match status" value="1"/>
</dbReference>
<dbReference type="Proteomes" id="UP000022611">
    <property type="component" value="Unassembled WGS sequence"/>
</dbReference>
<dbReference type="GO" id="GO:0005576">
    <property type="term" value="C:extracellular region"/>
    <property type="evidence" value="ECO:0007669"/>
    <property type="project" value="TreeGrafter"/>
</dbReference>
<evidence type="ECO:0000313" key="4">
    <source>
        <dbReference type="EMBL" id="EXF95829.1"/>
    </source>
</evidence>
<dbReference type="Pfam" id="PF07007">
    <property type="entry name" value="LprI"/>
    <property type="match status" value="1"/>
</dbReference>
<keyword evidence="1" id="KW-0732">Signal</keyword>
<evidence type="ECO:0000256" key="1">
    <source>
        <dbReference type="SAM" id="SignalP"/>
    </source>
</evidence>
<dbReference type="InterPro" id="IPR037126">
    <property type="entry name" value="PdaC/RsiV-like_sf"/>
</dbReference>
<dbReference type="InterPro" id="IPR052755">
    <property type="entry name" value="Lysozyme_Inhibitor_LprI"/>
</dbReference>